<dbReference type="InterPro" id="IPR023028">
    <property type="entry name" value="Mannitol_1_phos_5_DH"/>
</dbReference>
<dbReference type="EC" id="1.1.1.17" evidence="2 7"/>
<dbReference type="EMBL" id="QOCW01000025">
    <property type="protein sequence ID" value="RBW68065.1"/>
    <property type="molecule type" value="Genomic_DNA"/>
</dbReference>
<dbReference type="NCBIfam" id="NF002649">
    <property type="entry name" value="PRK02318.2-1"/>
    <property type="match status" value="1"/>
</dbReference>
<evidence type="ECO:0000256" key="3">
    <source>
        <dbReference type="ARBA" id="ARBA00016219"/>
    </source>
</evidence>
<sequence length="387" mass="42976">MLAVHFGAGNIGRGFIGSLLSQSGYQVYFVDINSELIDALNEKKAYRVVLADESKEELYIEGVQGINSQTDPEKVVEMIAKADLVTTAVGPNILKFIADLIADGLRKHANETEKPLNVIACENAIGGSTMLKNSVYEKLSDEEKSAFDKQFGFPDSAVDRIVPNQKNEDKLMVSVEPFYEWVVDQSKIIGEKPPVEGVTYVDDLTPYIERKLFTVNTGHAVTAYLGYQFGVKTIKEAMDTAEIRESVEKALHETGSLLVEKYDFKLEDHTAYIHKILKRFENPYISDEVTRVGRAPIRKLGENDRLVGPAVQIVEMLKEEPTYLASAIAAALLYNFEGDPEAVQVQETIASEGVLGALQKYSSLTEDRPLTALIIKQYEEIKSNVQA</sequence>
<protein>
    <recommendedName>
        <fullName evidence="3 7">Mannitol-1-phosphate 5-dehydrogenase</fullName>
        <ecNumber evidence="2 7">1.1.1.17</ecNumber>
    </recommendedName>
</protein>
<dbReference type="Pfam" id="PF08125">
    <property type="entry name" value="Mannitol_dh_C"/>
    <property type="match status" value="1"/>
</dbReference>
<feature type="binding site" evidence="7">
    <location>
        <begin position="3"/>
        <end position="14"/>
    </location>
    <ligand>
        <name>NAD(+)</name>
        <dbReference type="ChEBI" id="CHEBI:57540"/>
    </ligand>
</feature>
<dbReference type="InterPro" id="IPR013328">
    <property type="entry name" value="6PGD_dom2"/>
</dbReference>
<comment type="similarity">
    <text evidence="1 7">Belongs to the mannitol dehydrogenase family.</text>
</comment>
<keyword evidence="4 7" id="KW-0560">Oxidoreductase</keyword>
<dbReference type="Pfam" id="PF01232">
    <property type="entry name" value="Mannitol_dh"/>
    <property type="match status" value="1"/>
</dbReference>
<dbReference type="NCBIfam" id="NF002646">
    <property type="entry name" value="PRK02318.1-2"/>
    <property type="match status" value="1"/>
</dbReference>
<dbReference type="GO" id="GO:0008926">
    <property type="term" value="F:mannitol-1-phosphate 5-dehydrogenase activity"/>
    <property type="evidence" value="ECO:0007669"/>
    <property type="project" value="UniProtKB-UniRule"/>
</dbReference>
<dbReference type="InterPro" id="IPR008927">
    <property type="entry name" value="6-PGluconate_DH-like_C_sf"/>
</dbReference>
<dbReference type="InterPro" id="IPR000669">
    <property type="entry name" value="Mannitol_DH"/>
</dbReference>
<dbReference type="RefSeq" id="WP_113807540.1">
    <property type="nucleotide sequence ID" value="NZ_QOCW01000025.1"/>
</dbReference>
<dbReference type="InterPro" id="IPR013118">
    <property type="entry name" value="Mannitol_DH_C"/>
</dbReference>
<dbReference type="NCBIfam" id="NF002652">
    <property type="entry name" value="PRK02318.2-5"/>
    <property type="match status" value="1"/>
</dbReference>
<keyword evidence="11" id="KW-1185">Reference proteome</keyword>
<dbReference type="PRINTS" id="PR00084">
    <property type="entry name" value="MTLDHDRGNASE"/>
</dbReference>
<comment type="caution">
    <text evidence="10">The sequence shown here is derived from an EMBL/GenBank/DDBJ whole genome shotgun (WGS) entry which is preliminary data.</text>
</comment>
<dbReference type="HAMAP" id="MF_00196">
    <property type="entry name" value="Mannitol_dehydrog"/>
    <property type="match status" value="1"/>
</dbReference>
<reference evidence="10 11" key="1">
    <citation type="submission" date="2018-07" db="EMBL/GenBank/DDBJ databases">
        <title>Lottiidibacillus patelloidae gen. nov., sp. nov., isolated from the intestinal tract of a marine limpet and the reclassification of B. taeanensis BH030017T, B. algicola KMM 3737T and B. hwajinpoensis SW-72T as genus Lottiidibacillus.</title>
        <authorList>
            <person name="Liu R."/>
            <person name="Huang Z."/>
        </authorList>
    </citation>
    <scope>NUCLEOTIDE SEQUENCE [LARGE SCALE GENOMIC DNA]</scope>
    <source>
        <strain evidence="10 11">BH030017</strain>
    </source>
</reference>
<evidence type="ECO:0000256" key="1">
    <source>
        <dbReference type="ARBA" id="ARBA00006541"/>
    </source>
</evidence>
<dbReference type="GO" id="GO:0005829">
    <property type="term" value="C:cytosol"/>
    <property type="evidence" value="ECO:0007669"/>
    <property type="project" value="TreeGrafter"/>
</dbReference>
<feature type="domain" description="Mannitol dehydrogenase N-terminal" evidence="8">
    <location>
        <begin position="2"/>
        <end position="196"/>
    </location>
</feature>
<evidence type="ECO:0000256" key="2">
    <source>
        <dbReference type="ARBA" id="ARBA00012939"/>
    </source>
</evidence>
<proteinExistence type="inferred from homology"/>
<dbReference type="SUPFAM" id="SSF51735">
    <property type="entry name" value="NAD(P)-binding Rossmann-fold domains"/>
    <property type="match status" value="1"/>
</dbReference>
<evidence type="ECO:0000259" key="8">
    <source>
        <dbReference type="Pfam" id="PF01232"/>
    </source>
</evidence>
<accession>A0A366XSE7</accession>
<dbReference type="GO" id="GO:0019592">
    <property type="term" value="P:mannitol catabolic process"/>
    <property type="evidence" value="ECO:0007669"/>
    <property type="project" value="TreeGrafter"/>
</dbReference>
<keyword evidence="5 7" id="KW-0520">NAD</keyword>
<feature type="domain" description="Mannitol dehydrogenase C-terminal" evidence="9">
    <location>
        <begin position="203"/>
        <end position="384"/>
    </location>
</feature>
<dbReference type="SUPFAM" id="SSF48179">
    <property type="entry name" value="6-phosphogluconate dehydrogenase C-terminal domain-like"/>
    <property type="match status" value="1"/>
</dbReference>
<gene>
    <name evidence="7" type="primary">mtlD</name>
    <name evidence="10" type="ORF">DS031_18485</name>
</gene>
<dbReference type="AlphaFoldDB" id="A0A366XSE7"/>
<organism evidence="10 11">
    <name type="scientific">Bacillus taeanensis</name>
    <dbReference type="NCBI Taxonomy" id="273032"/>
    <lineage>
        <taxon>Bacteria</taxon>
        <taxon>Bacillati</taxon>
        <taxon>Bacillota</taxon>
        <taxon>Bacilli</taxon>
        <taxon>Bacillales</taxon>
        <taxon>Bacillaceae</taxon>
        <taxon>Bacillus</taxon>
    </lineage>
</organism>
<evidence type="ECO:0000256" key="6">
    <source>
        <dbReference type="ARBA" id="ARBA00048615"/>
    </source>
</evidence>
<dbReference type="Proteomes" id="UP000253314">
    <property type="component" value="Unassembled WGS sequence"/>
</dbReference>
<dbReference type="InterPro" id="IPR036291">
    <property type="entry name" value="NAD(P)-bd_dom_sf"/>
</dbReference>
<dbReference type="Gene3D" id="3.40.50.720">
    <property type="entry name" value="NAD(P)-binding Rossmann-like Domain"/>
    <property type="match status" value="1"/>
</dbReference>
<evidence type="ECO:0000256" key="7">
    <source>
        <dbReference type="HAMAP-Rule" id="MF_00196"/>
    </source>
</evidence>
<dbReference type="PANTHER" id="PTHR30524">
    <property type="entry name" value="MANNITOL-1-PHOSPHATE 5-DEHYDROGENASE"/>
    <property type="match status" value="1"/>
</dbReference>
<dbReference type="NCBIfam" id="NF002647">
    <property type="entry name" value="PRK02318.1-3"/>
    <property type="match status" value="1"/>
</dbReference>
<evidence type="ECO:0000313" key="10">
    <source>
        <dbReference type="EMBL" id="RBW68065.1"/>
    </source>
</evidence>
<dbReference type="PANTHER" id="PTHR30524:SF0">
    <property type="entry name" value="ALTRONATE OXIDOREDUCTASE-RELATED"/>
    <property type="match status" value="1"/>
</dbReference>
<evidence type="ECO:0000256" key="5">
    <source>
        <dbReference type="ARBA" id="ARBA00023027"/>
    </source>
</evidence>
<evidence type="ECO:0000259" key="9">
    <source>
        <dbReference type="Pfam" id="PF08125"/>
    </source>
</evidence>
<dbReference type="OrthoDB" id="271711at2"/>
<evidence type="ECO:0000256" key="4">
    <source>
        <dbReference type="ARBA" id="ARBA00023002"/>
    </source>
</evidence>
<dbReference type="InterPro" id="IPR013131">
    <property type="entry name" value="Mannitol_DH_N"/>
</dbReference>
<evidence type="ECO:0000313" key="11">
    <source>
        <dbReference type="Proteomes" id="UP000253314"/>
    </source>
</evidence>
<comment type="catalytic activity">
    <reaction evidence="6 7">
        <text>D-mannitol 1-phosphate + NAD(+) = beta-D-fructose 6-phosphate + NADH + H(+)</text>
        <dbReference type="Rhea" id="RHEA:19661"/>
        <dbReference type="ChEBI" id="CHEBI:15378"/>
        <dbReference type="ChEBI" id="CHEBI:57540"/>
        <dbReference type="ChEBI" id="CHEBI:57634"/>
        <dbReference type="ChEBI" id="CHEBI:57945"/>
        <dbReference type="ChEBI" id="CHEBI:61381"/>
        <dbReference type="EC" id="1.1.1.17"/>
    </reaction>
</comment>
<dbReference type="Gene3D" id="1.10.1040.10">
    <property type="entry name" value="N-(1-d-carboxylethyl)-l-norvaline Dehydrogenase, domain 2"/>
    <property type="match status" value="1"/>
</dbReference>
<name>A0A366XSE7_9BACI</name>